<gene>
    <name evidence="1" type="ORF">M9H77_06654</name>
</gene>
<organism evidence="1 2">
    <name type="scientific">Catharanthus roseus</name>
    <name type="common">Madagascar periwinkle</name>
    <name type="synonym">Vinca rosea</name>
    <dbReference type="NCBI Taxonomy" id="4058"/>
    <lineage>
        <taxon>Eukaryota</taxon>
        <taxon>Viridiplantae</taxon>
        <taxon>Streptophyta</taxon>
        <taxon>Embryophyta</taxon>
        <taxon>Tracheophyta</taxon>
        <taxon>Spermatophyta</taxon>
        <taxon>Magnoliopsida</taxon>
        <taxon>eudicotyledons</taxon>
        <taxon>Gunneridae</taxon>
        <taxon>Pentapetalae</taxon>
        <taxon>asterids</taxon>
        <taxon>lamiids</taxon>
        <taxon>Gentianales</taxon>
        <taxon>Apocynaceae</taxon>
        <taxon>Rauvolfioideae</taxon>
        <taxon>Vinceae</taxon>
        <taxon>Catharanthinae</taxon>
        <taxon>Catharanthus</taxon>
    </lineage>
</organism>
<evidence type="ECO:0000313" key="1">
    <source>
        <dbReference type="EMBL" id="KAI5675704.1"/>
    </source>
</evidence>
<name>A0ACC0BSY7_CATRO</name>
<keyword evidence="2" id="KW-1185">Reference proteome</keyword>
<sequence>MDAIYPVKVLLFWDSEIARHKGWTFPTNQMISHAELHHMFYFNLFSMNNDNEMRYLWTIAPDLAKKWIHILVEFIQIQQQMISSTQAINTTNMTEHITAIWTLFHWSSAESMNNDNEMRYLWTIAPDLAKEWIHILVEFIQIQQQTISSTQAINTTNMTEHVTAITQMVSHEPSMLYTTVTNDDTEIDHSVEDYISSSQSELDNNNDAEEEELQTPIIPIIENAGTQRESSQVVKSKSDHWTAKCYHHSDSNYCSWYICIIKKAKHDCWEITTFIKKHTSYTYSTKQTLKHIIKIYFNVNIAPSCQRSRDTCVKRHRGSAVCRENGRANTYVPEIYSQQTYGRTYQANFNPILSENFWRYVPFNLTFYPPNMNKERGRKQGTRFQGEMNYRNLDSPPRCGRCRMSGHNRKNCNNPGSSNV</sequence>
<proteinExistence type="predicted"/>
<evidence type="ECO:0000313" key="2">
    <source>
        <dbReference type="Proteomes" id="UP001060085"/>
    </source>
</evidence>
<protein>
    <submittedName>
        <fullName evidence="1">Uncharacterized protein</fullName>
    </submittedName>
</protein>
<comment type="caution">
    <text evidence="1">The sequence shown here is derived from an EMBL/GenBank/DDBJ whole genome shotgun (WGS) entry which is preliminary data.</text>
</comment>
<reference evidence="2" key="1">
    <citation type="journal article" date="2023" name="Nat. Plants">
        <title>Single-cell RNA sequencing provides a high-resolution roadmap for understanding the multicellular compartmentation of specialized metabolism.</title>
        <authorList>
            <person name="Sun S."/>
            <person name="Shen X."/>
            <person name="Li Y."/>
            <person name="Li Y."/>
            <person name="Wang S."/>
            <person name="Li R."/>
            <person name="Zhang H."/>
            <person name="Shen G."/>
            <person name="Guo B."/>
            <person name="Wei J."/>
            <person name="Xu J."/>
            <person name="St-Pierre B."/>
            <person name="Chen S."/>
            <person name="Sun C."/>
        </authorList>
    </citation>
    <scope>NUCLEOTIDE SEQUENCE [LARGE SCALE GENOMIC DNA]</scope>
</reference>
<dbReference type="EMBL" id="CM044702">
    <property type="protein sequence ID" value="KAI5675704.1"/>
    <property type="molecule type" value="Genomic_DNA"/>
</dbReference>
<accession>A0ACC0BSY7</accession>
<dbReference type="Proteomes" id="UP001060085">
    <property type="component" value="Linkage Group LG02"/>
</dbReference>